<dbReference type="CDD" id="cd22157">
    <property type="entry name" value="F-box_AtFBW1-like"/>
    <property type="match status" value="1"/>
</dbReference>
<keyword evidence="5" id="KW-1185">Reference proteome</keyword>
<dbReference type="Gene3D" id="1.20.1280.50">
    <property type="match status" value="1"/>
</dbReference>
<dbReference type="EMBL" id="CM001223">
    <property type="protein sequence ID" value="KEH23128.1"/>
    <property type="molecule type" value="Genomic_DNA"/>
</dbReference>
<dbReference type="STRING" id="3880.A0A072U1T0"/>
<dbReference type="InterPro" id="IPR013187">
    <property type="entry name" value="F-box-assoc_dom_typ3"/>
</dbReference>
<reference evidence="2 5" key="1">
    <citation type="journal article" date="2011" name="Nature">
        <title>The Medicago genome provides insight into the evolution of rhizobial symbioses.</title>
        <authorList>
            <person name="Young N.D."/>
            <person name="Debelle F."/>
            <person name="Oldroyd G.E."/>
            <person name="Geurts R."/>
            <person name="Cannon S.B."/>
            <person name="Udvardi M.K."/>
            <person name="Benedito V.A."/>
            <person name="Mayer K.F."/>
            <person name="Gouzy J."/>
            <person name="Schoof H."/>
            <person name="Van de Peer Y."/>
            <person name="Proost S."/>
            <person name="Cook D.R."/>
            <person name="Meyers B.C."/>
            <person name="Spannagl M."/>
            <person name="Cheung F."/>
            <person name="De Mita S."/>
            <person name="Krishnakumar V."/>
            <person name="Gundlach H."/>
            <person name="Zhou S."/>
            <person name="Mudge J."/>
            <person name="Bharti A.K."/>
            <person name="Murray J.D."/>
            <person name="Naoumkina M.A."/>
            <person name="Rosen B."/>
            <person name="Silverstein K.A."/>
            <person name="Tang H."/>
            <person name="Rombauts S."/>
            <person name="Zhao P.X."/>
            <person name="Zhou P."/>
            <person name="Barbe V."/>
            <person name="Bardou P."/>
            <person name="Bechner M."/>
            <person name="Bellec A."/>
            <person name="Berger A."/>
            <person name="Berges H."/>
            <person name="Bidwell S."/>
            <person name="Bisseling T."/>
            <person name="Choisne N."/>
            <person name="Couloux A."/>
            <person name="Denny R."/>
            <person name="Deshpande S."/>
            <person name="Dai X."/>
            <person name="Doyle J.J."/>
            <person name="Dudez A.M."/>
            <person name="Farmer A.D."/>
            <person name="Fouteau S."/>
            <person name="Franken C."/>
            <person name="Gibelin C."/>
            <person name="Gish J."/>
            <person name="Goldstein S."/>
            <person name="Gonzalez A.J."/>
            <person name="Green P.J."/>
            <person name="Hallab A."/>
            <person name="Hartog M."/>
            <person name="Hua A."/>
            <person name="Humphray S.J."/>
            <person name="Jeong D.H."/>
            <person name="Jing Y."/>
            <person name="Jocker A."/>
            <person name="Kenton S.M."/>
            <person name="Kim D.J."/>
            <person name="Klee K."/>
            <person name="Lai H."/>
            <person name="Lang C."/>
            <person name="Lin S."/>
            <person name="Macmil S.L."/>
            <person name="Magdelenat G."/>
            <person name="Matthews L."/>
            <person name="McCorrison J."/>
            <person name="Monaghan E.L."/>
            <person name="Mun J.H."/>
            <person name="Najar F.Z."/>
            <person name="Nicholson C."/>
            <person name="Noirot C."/>
            <person name="O'Bleness M."/>
            <person name="Paule C.R."/>
            <person name="Poulain J."/>
            <person name="Prion F."/>
            <person name="Qin B."/>
            <person name="Qu C."/>
            <person name="Retzel E.F."/>
            <person name="Riddle C."/>
            <person name="Sallet E."/>
            <person name="Samain S."/>
            <person name="Samson N."/>
            <person name="Sanders I."/>
            <person name="Saurat O."/>
            <person name="Scarpelli C."/>
            <person name="Schiex T."/>
            <person name="Segurens B."/>
            <person name="Severin A.J."/>
            <person name="Sherrier D.J."/>
            <person name="Shi R."/>
            <person name="Sims S."/>
            <person name="Singer S.R."/>
            <person name="Sinharoy S."/>
            <person name="Sterck L."/>
            <person name="Viollet A."/>
            <person name="Wang B.B."/>
            <person name="Wang K."/>
            <person name="Wang M."/>
            <person name="Wang X."/>
            <person name="Warfsmann J."/>
            <person name="Weissenbach J."/>
            <person name="White D.D."/>
            <person name="White J.D."/>
            <person name="Wiley G.B."/>
            <person name="Wincker P."/>
            <person name="Xing Y."/>
            <person name="Yang L."/>
            <person name="Yao Z."/>
            <person name="Ying F."/>
            <person name="Zhai J."/>
            <person name="Zhou L."/>
            <person name="Zuber A."/>
            <person name="Denarie J."/>
            <person name="Dixon R.A."/>
            <person name="May G.D."/>
            <person name="Schwartz D.C."/>
            <person name="Rogers J."/>
            <person name="Quetier F."/>
            <person name="Town C.D."/>
            <person name="Roe B.A."/>
        </authorList>
    </citation>
    <scope>NUCLEOTIDE SEQUENCE [LARGE SCALE GENOMIC DNA]</scope>
    <source>
        <strain evidence="2">A17</strain>
        <strain evidence="4 5">cv. Jemalong A17</strain>
    </source>
</reference>
<dbReference type="InterPro" id="IPR017451">
    <property type="entry name" value="F-box-assoc_interact_dom"/>
</dbReference>
<sequence>MNIPPAKPLPKSLAQPSSRQVILPDDLIFEVLSFLTVNHLMRFRCVCKSWNSLISSPSFIKIHRNKSERNKQIIRIEGDTSRIVSKRLIVNYWPVRGLVEKPLITLVDEPYCGLKEEDSIIVVGCCNGLVCLLGYYKLEYWLYFYNPATRKVSDKLGSFTWTYGSNIAFGFDNSTDTYKVVHINKMSRDVKVFSLGDDIWRSIQSFPEFCLTPSDLQHYIDGVGVYFSSTLNWLVIRNDITYDKDSNYLNFKNYMIISLNLGTEKYTQLLPPQGSDEVLLNETSLCVLMDCLCFCYHYSYNGTANFYIWKMKNFGVEKSWSRFLKISHHNLQIFKTSYISLLPLFYSENGDALILEIPVLRQLILYNWRTNKVERVITSTKRKRWVFLNNYIESLVSTNGK</sequence>
<accession>A0A072U1T0</accession>
<evidence type="ECO:0000313" key="6">
    <source>
        <dbReference type="Proteomes" id="UP000265566"/>
    </source>
</evidence>
<reference evidence="2 5" key="2">
    <citation type="journal article" date="2014" name="BMC Genomics">
        <title>An improved genome release (version Mt4.0) for the model legume Medicago truncatula.</title>
        <authorList>
            <person name="Tang H."/>
            <person name="Krishnakumar V."/>
            <person name="Bidwell S."/>
            <person name="Rosen B."/>
            <person name="Chan A."/>
            <person name="Zhou S."/>
            <person name="Gentzbittel L."/>
            <person name="Childs K.L."/>
            <person name="Yandell M."/>
            <person name="Gundlach H."/>
            <person name="Mayer K.F."/>
            <person name="Schwartz D.C."/>
            <person name="Town C.D."/>
        </authorList>
    </citation>
    <scope>GENOME REANNOTATION</scope>
    <source>
        <strain evidence="2">A17</strain>
        <strain evidence="4 5">cv. Jemalong A17</strain>
    </source>
</reference>
<dbReference type="PANTHER" id="PTHR31672">
    <property type="entry name" value="BNACNNG10540D PROTEIN"/>
    <property type="match status" value="1"/>
</dbReference>
<evidence type="ECO:0000313" key="4">
    <source>
        <dbReference type="EnsemblPlants" id="KEH23128"/>
    </source>
</evidence>
<dbReference type="SMART" id="SM00256">
    <property type="entry name" value="FBOX"/>
    <property type="match status" value="1"/>
</dbReference>
<dbReference type="PANTHER" id="PTHR31672:SF13">
    <property type="entry name" value="F-BOX PROTEIN CPR30-LIKE"/>
    <property type="match status" value="1"/>
</dbReference>
<gene>
    <name evidence="2" type="ordered locus">MTR_7g066840</name>
    <name evidence="3" type="ORF">MtrunA17_Chr7g0241631</name>
</gene>
<dbReference type="InterPro" id="IPR036047">
    <property type="entry name" value="F-box-like_dom_sf"/>
</dbReference>
<dbReference type="Pfam" id="PF08268">
    <property type="entry name" value="FBA_3"/>
    <property type="match status" value="1"/>
</dbReference>
<dbReference type="SUPFAM" id="SSF81383">
    <property type="entry name" value="F-box domain"/>
    <property type="match status" value="1"/>
</dbReference>
<evidence type="ECO:0000313" key="2">
    <source>
        <dbReference type="EMBL" id="KEH23128.1"/>
    </source>
</evidence>
<proteinExistence type="predicted"/>
<dbReference type="EMBL" id="PSQE01000007">
    <property type="protein sequence ID" value="RHN46383.1"/>
    <property type="molecule type" value="Genomic_DNA"/>
</dbReference>
<dbReference type="Pfam" id="PF00646">
    <property type="entry name" value="F-box"/>
    <property type="match status" value="1"/>
</dbReference>
<reference evidence="6" key="4">
    <citation type="journal article" date="2018" name="Nat. Plants">
        <title>Whole-genome landscape of Medicago truncatula symbiotic genes.</title>
        <authorList>
            <person name="Pecrix Y."/>
            <person name="Staton S.E."/>
            <person name="Sallet E."/>
            <person name="Lelandais-Briere C."/>
            <person name="Moreau S."/>
            <person name="Carrere S."/>
            <person name="Blein T."/>
            <person name="Jardinaud M.F."/>
            <person name="Latrasse D."/>
            <person name="Zouine M."/>
            <person name="Zahm M."/>
            <person name="Kreplak J."/>
            <person name="Mayjonade B."/>
            <person name="Satge C."/>
            <person name="Perez M."/>
            <person name="Cauet S."/>
            <person name="Marande W."/>
            <person name="Chantry-Darmon C."/>
            <person name="Lopez-Roques C."/>
            <person name="Bouchez O."/>
            <person name="Berard A."/>
            <person name="Debelle F."/>
            <person name="Munos S."/>
            <person name="Bendahmane A."/>
            <person name="Berges H."/>
            <person name="Niebel A."/>
            <person name="Buitink J."/>
            <person name="Frugier F."/>
            <person name="Benhamed M."/>
            <person name="Crespi M."/>
            <person name="Gouzy J."/>
            <person name="Gamas P."/>
        </authorList>
    </citation>
    <scope>NUCLEOTIDE SEQUENCE [LARGE SCALE GENOMIC DNA]</scope>
    <source>
        <strain evidence="6">cv. Jemalong A17</strain>
    </source>
</reference>
<dbReference type="InterPro" id="IPR001810">
    <property type="entry name" value="F-box_dom"/>
</dbReference>
<dbReference type="Gramene" id="rna40865">
    <property type="protein sequence ID" value="RHN46383.1"/>
    <property type="gene ID" value="gene40865"/>
</dbReference>
<dbReference type="InterPro" id="IPR050796">
    <property type="entry name" value="SCF_F-box_component"/>
</dbReference>
<name>A0A072U1T0_MEDTR</name>
<dbReference type="EnsemblPlants" id="KEH23128">
    <property type="protein sequence ID" value="KEH23128"/>
    <property type="gene ID" value="MTR_7g066840"/>
</dbReference>
<evidence type="ECO:0000313" key="5">
    <source>
        <dbReference type="Proteomes" id="UP000002051"/>
    </source>
</evidence>
<dbReference type="AlphaFoldDB" id="A0A072U1T0"/>
<feature type="domain" description="F-box" evidence="1">
    <location>
        <begin position="17"/>
        <end position="62"/>
    </location>
</feature>
<evidence type="ECO:0000313" key="3">
    <source>
        <dbReference type="EMBL" id="RHN46383.1"/>
    </source>
</evidence>
<dbReference type="Proteomes" id="UP000265566">
    <property type="component" value="Chromosome 7"/>
</dbReference>
<evidence type="ECO:0000259" key="1">
    <source>
        <dbReference type="PROSITE" id="PS50181"/>
    </source>
</evidence>
<reference evidence="3" key="5">
    <citation type="journal article" date="2018" name="Nat. Plants">
        <title>Whole-genome landscape of Medicago truncatula symbiotic genes.</title>
        <authorList>
            <person name="Pecrix Y."/>
            <person name="Gamas P."/>
            <person name="Carrere S."/>
        </authorList>
    </citation>
    <scope>NUCLEOTIDE SEQUENCE</scope>
    <source>
        <tissue evidence="3">Leaves</tissue>
    </source>
</reference>
<dbReference type="NCBIfam" id="TIGR01640">
    <property type="entry name" value="F_box_assoc_1"/>
    <property type="match status" value="1"/>
</dbReference>
<dbReference type="HOGENOM" id="CLU_027176_0_1_1"/>
<protein>
    <submittedName>
        <fullName evidence="2">F-box protein interaction domain protein</fullName>
    </submittedName>
    <submittedName>
        <fullName evidence="3">Putative F-box domain-containing protein</fullName>
    </submittedName>
</protein>
<organism evidence="2 5">
    <name type="scientific">Medicago truncatula</name>
    <name type="common">Barrel medic</name>
    <name type="synonym">Medicago tribuloides</name>
    <dbReference type="NCBI Taxonomy" id="3880"/>
    <lineage>
        <taxon>Eukaryota</taxon>
        <taxon>Viridiplantae</taxon>
        <taxon>Streptophyta</taxon>
        <taxon>Embryophyta</taxon>
        <taxon>Tracheophyta</taxon>
        <taxon>Spermatophyta</taxon>
        <taxon>Magnoliopsida</taxon>
        <taxon>eudicotyledons</taxon>
        <taxon>Gunneridae</taxon>
        <taxon>Pentapetalae</taxon>
        <taxon>rosids</taxon>
        <taxon>fabids</taxon>
        <taxon>Fabales</taxon>
        <taxon>Fabaceae</taxon>
        <taxon>Papilionoideae</taxon>
        <taxon>50 kb inversion clade</taxon>
        <taxon>NPAAA clade</taxon>
        <taxon>Hologalegina</taxon>
        <taxon>IRL clade</taxon>
        <taxon>Trifolieae</taxon>
        <taxon>Medicago</taxon>
    </lineage>
</organism>
<dbReference type="PROSITE" id="PS50181">
    <property type="entry name" value="FBOX"/>
    <property type="match status" value="1"/>
</dbReference>
<dbReference type="Proteomes" id="UP000002051">
    <property type="component" value="Unassembled WGS sequence"/>
</dbReference>
<reference evidence="4" key="3">
    <citation type="submission" date="2015-04" db="UniProtKB">
        <authorList>
            <consortium name="EnsemblPlants"/>
        </authorList>
    </citation>
    <scope>IDENTIFICATION</scope>
    <source>
        <strain evidence="4">cv. Jemalong A17</strain>
    </source>
</reference>